<gene>
    <name evidence="1" type="ORF">ENG14_04480</name>
</gene>
<dbReference type="GO" id="GO:0003700">
    <property type="term" value="F:DNA-binding transcription factor activity"/>
    <property type="evidence" value="ECO:0007669"/>
    <property type="project" value="InterPro"/>
</dbReference>
<dbReference type="EMBL" id="DQZW01000211">
    <property type="protein sequence ID" value="HDL90139.1"/>
    <property type="molecule type" value="Genomic_DNA"/>
</dbReference>
<dbReference type="GO" id="GO:0097351">
    <property type="term" value="F:toxin sequestering activity"/>
    <property type="evidence" value="ECO:0007669"/>
    <property type="project" value="InterPro"/>
</dbReference>
<dbReference type="Gene3D" id="2.10.260.10">
    <property type="match status" value="1"/>
</dbReference>
<evidence type="ECO:0000313" key="1">
    <source>
        <dbReference type="EMBL" id="HDL90139.1"/>
    </source>
</evidence>
<dbReference type="SUPFAM" id="SSF89447">
    <property type="entry name" value="AbrB/MazE/MraZ-like"/>
    <property type="match status" value="1"/>
</dbReference>
<organism evidence="1">
    <name type="scientific">Thermodesulforhabdus norvegica</name>
    <dbReference type="NCBI Taxonomy" id="39841"/>
    <lineage>
        <taxon>Bacteria</taxon>
        <taxon>Pseudomonadati</taxon>
        <taxon>Thermodesulfobacteriota</taxon>
        <taxon>Syntrophobacteria</taxon>
        <taxon>Syntrophobacterales</taxon>
        <taxon>Thermodesulforhabdaceae</taxon>
        <taxon>Thermodesulforhabdus</taxon>
    </lineage>
</organism>
<dbReference type="InterPro" id="IPR031848">
    <property type="entry name" value="PrlF_antitoxin"/>
</dbReference>
<accession>A0A7C1AUN3</accession>
<comment type="caution">
    <text evidence="1">The sequence shown here is derived from an EMBL/GenBank/DDBJ whole genome shotgun (WGS) entry which is preliminary data.</text>
</comment>
<dbReference type="NCBIfam" id="NF007429">
    <property type="entry name" value="PRK09974.1"/>
    <property type="match status" value="1"/>
</dbReference>
<name>A0A7C1AUN3_9BACT</name>
<sequence length="109" mass="12280">MLSSSLYSDSTLTNRYQTTVPYMIRKALRLEKHDKIRYTVQADGSVLMSRASQAEDDPVLAQFLTFLANDIIQNPQNVRAIDSDLLDSVRSLVSDVEIDLDSPLSDKDE</sequence>
<dbReference type="Proteomes" id="UP000886355">
    <property type="component" value="Unassembled WGS sequence"/>
</dbReference>
<reference evidence="1" key="1">
    <citation type="journal article" date="2020" name="mSystems">
        <title>Genome- and Community-Level Interaction Insights into Carbon Utilization and Element Cycling Functions of Hydrothermarchaeota in Hydrothermal Sediment.</title>
        <authorList>
            <person name="Zhou Z."/>
            <person name="Liu Y."/>
            <person name="Xu W."/>
            <person name="Pan J."/>
            <person name="Luo Z.H."/>
            <person name="Li M."/>
        </authorList>
    </citation>
    <scope>NUCLEOTIDE SEQUENCE [LARGE SCALE GENOMIC DNA]</scope>
    <source>
        <strain evidence="1">HyVt-19</strain>
    </source>
</reference>
<dbReference type="GO" id="GO:0001558">
    <property type="term" value="P:regulation of cell growth"/>
    <property type="evidence" value="ECO:0007669"/>
    <property type="project" value="InterPro"/>
</dbReference>
<proteinExistence type="predicted"/>
<dbReference type="AlphaFoldDB" id="A0A7C1AUN3"/>
<protein>
    <submittedName>
        <fullName evidence="1">Type II toxin-antitoxin system PrlF family antitoxin</fullName>
    </submittedName>
</protein>
<dbReference type="Pfam" id="PF15937">
    <property type="entry name" value="PrlF_antitoxin"/>
    <property type="match status" value="1"/>
</dbReference>
<dbReference type="InterPro" id="IPR037914">
    <property type="entry name" value="SpoVT-AbrB_sf"/>
</dbReference>